<dbReference type="EMBL" id="JADWDJ010000020">
    <property type="protein sequence ID" value="KAG5264866.1"/>
    <property type="molecule type" value="Genomic_DNA"/>
</dbReference>
<feature type="chain" id="PRO_5043966725" description="Type-4 ice-structuring protein LS-12-like" evidence="1">
    <location>
        <begin position="21"/>
        <end position="132"/>
    </location>
</feature>
<proteinExistence type="predicted"/>
<dbReference type="SUPFAM" id="SSF58113">
    <property type="entry name" value="Apolipoprotein A-I"/>
    <property type="match status" value="1"/>
</dbReference>
<dbReference type="InterPro" id="IPR006801">
    <property type="entry name" value="ApoA-II"/>
</dbReference>
<dbReference type="Proteomes" id="UP000823561">
    <property type="component" value="Chromosome 20"/>
</dbReference>
<dbReference type="AlphaFoldDB" id="A0AAV6FWW2"/>
<accession>A0AAV6FWW2</accession>
<evidence type="ECO:0008006" key="4">
    <source>
        <dbReference type="Google" id="ProtNLM"/>
    </source>
</evidence>
<dbReference type="GO" id="GO:0042157">
    <property type="term" value="P:lipoprotein metabolic process"/>
    <property type="evidence" value="ECO:0007669"/>
    <property type="project" value="InterPro"/>
</dbReference>
<dbReference type="GO" id="GO:0005576">
    <property type="term" value="C:extracellular region"/>
    <property type="evidence" value="ECO:0007669"/>
    <property type="project" value="InterPro"/>
</dbReference>
<feature type="signal peptide" evidence="1">
    <location>
        <begin position="1"/>
        <end position="20"/>
    </location>
</feature>
<evidence type="ECO:0000256" key="1">
    <source>
        <dbReference type="SAM" id="SignalP"/>
    </source>
</evidence>
<dbReference type="GO" id="GO:0008289">
    <property type="term" value="F:lipid binding"/>
    <property type="evidence" value="ECO:0007669"/>
    <property type="project" value="InterPro"/>
</dbReference>
<organism evidence="2 3">
    <name type="scientific">Alosa alosa</name>
    <name type="common">allis shad</name>
    <dbReference type="NCBI Taxonomy" id="278164"/>
    <lineage>
        <taxon>Eukaryota</taxon>
        <taxon>Metazoa</taxon>
        <taxon>Chordata</taxon>
        <taxon>Craniata</taxon>
        <taxon>Vertebrata</taxon>
        <taxon>Euteleostomi</taxon>
        <taxon>Actinopterygii</taxon>
        <taxon>Neopterygii</taxon>
        <taxon>Teleostei</taxon>
        <taxon>Clupei</taxon>
        <taxon>Clupeiformes</taxon>
        <taxon>Clupeoidei</taxon>
        <taxon>Clupeidae</taxon>
        <taxon>Alosa</taxon>
    </lineage>
</organism>
<reference evidence="2" key="1">
    <citation type="submission" date="2020-10" db="EMBL/GenBank/DDBJ databases">
        <title>Chromosome-scale genome assembly of the Allis shad, Alosa alosa.</title>
        <authorList>
            <person name="Margot Z."/>
            <person name="Christophe K."/>
            <person name="Cabau C."/>
            <person name="Louis A."/>
            <person name="Berthelot C."/>
            <person name="Parey E."/>
            <person name="Roest Crollius H."/>
            <person name="Montfort J."/>
            <person name="Robinson-Rechavi M."/>
            <person name="Bucao C."/>
            <person name="Bouchez O."/>
            <person name="Gislard M."/>
            <person name="Lluch J."/>
            <person name="Milhes M."/>
            <person name="Lampietro C."/>
            <person name="Lopez Roques C."/>
            <person name="Donnadieu C."/>
            <person name="Braasch I."/>
            <person name="Desvignes T."/>
            <person name="Postlethwait J."/>
            <person name="Bobe J."/>
            <person name="Guiguen Y."/>
        </authorList>
    </citation>
    <scope>NUCLEOTIDE SEQUENCE</scope>
    <source>
        <strain evidence="2">M-15738</strain>
        <tissue evidence="2">Blood</tissue>
    </source>
</reference>
<gene>
    <name evidence="2" type="ORF">AALO_G00258910</name>
</gene>
<name>A0AAV6FWW2_9TELE</name>
<evidence type="ECO:0000313" key="3">
    <source>
        <dbReference type="Proteomes" id="UP000823561"/>
    </source>
</evidence>
<keyword evidence="1" id="KW-0732">Signal</keyword>
<dbReference type="Pfam" id="PF04711">
    <property type="entry name" value="ApoA-II"/>
    <property type="match status" value="1"/>
</dbReference>
<dbReference type="Gene3D" id="6.10.250.100">
    <property type="match status" value="2"/>
</dbReference>
<evidence type="ECO:0000313" key="2">
    <source>
        <dbReference type="EMBL" id="KAG5264866.1"/>
    </source>
</evidence>
<protein>
    <recommendedName>
        <fullName evidence="4">Type-4 ice-structuring protein LS-12-like</fullName>
    </recommendedName>
</protein>
<comment type="caution">
    <text evidence="2">The sequence shown here is derived from an EMBL/GenBank/DDBJ whole genome shotgun (WGS) entry which is preliminary data.</text>
</comment>
<keyword evidence="3" id="KW-1185">Reference proteome</keyword>
<dbReference type="GO" id="GO:0006869">
    <property type="term" value="P:lipid transport"/>
    <property type="evidence" value="ECO:0007669"/>
    <property type="project" value="InterPro"/>
</dbReference>
<sequence length="132" mass="14632">MKFALVAVLAVLALAHVNEAADANADIERLTQYFQDLSTKLTSTTQELVEALKTHELTAQAQTYLQDSKAQLEPLAEKIQSQIKPLAANMEEQLKPLAESVQAQLRPLADSVQAQMEDIFRKLIEQTKAISQ</sequence>